<reference evidence="3" key="1">
    <citation type="journal article" date="2019" name="Int. J. Syst. Evol. Microbiol.">
        <title>The Global Catalogue of Microorganisms (GCM) 10K type strain sequencing project: providing services to taxonomists for standard genome sequencing and annotation.</title>
        <authorList>
            <consortium name="The Broad Institute Genomics Platform"/>
            <consortium name="The Broad Institute Genome Sequencing Center for Infectious Disease"/>
            <person name="Wu L."/>
            <person name="Ma J."/>
        </authorList>
    </citation>
    <scope>NUCLEOTIDE SEQUENCE [LARGE SCALE GENOMIC DNA]</scope>
    <source>
        <strain evidence="3">CGMCC 1.19062</strain>
    </source>
</reference>
<keyword evidence="3" id="KW-1185">Reference proteome</keyword>
<proteinExistence type="predicted"/>
<evidence type="ECO:0000256" key="1">
    <source>
        <dbReference type="SAM" id="SignalP"/>
    </source>
</evidence>
<feature type="signal peptide" evidence="1">
    <location>
        <begin position="1"/>
        <end position="19"/>
    </location>
</feature>
<gene>
    <name evidence="2" type="ORF">ACFSM5_21990</name>
</gene>
<name>A0ABW5DYH6_9PROT</name>
<evidence type="ECO:0008006" key="4">
    <source>
        <dbReference type="Google" id="ProtNLM"/>
    </source>
</evidence>
<dbReference type="EMBL" id="JBHUIP010000016">
    <property type="protein sequence ID" value="MFD2265590.1"/>
    <property type="molecule type" value="Genomic_DNA"/>
</dbReference>
<evidence type="ECO:0000313" key="3">
    <source>
        <dbReference type="Proteomes" id="UP001597295"/>
    </source>
</evidence>
<comment type="caution">
    <text evidence="2">The sequence shown here is derived from an EMBL/GenBank/DDBJ whole genome shotgun (WGS) entry which is preliminary data.</text>
</comment>
<dbReference type="RefSeq" id="WP_379879085.1">
    <property type="nucleotide sequence ID" value="NZ_JBHUIP010000016.1"/>
</dbReference>
<sequence length="283" mass="32256">MHFLIRLAVALCFSATASAQSIEGTSRAMQEGNRFTLDNTRFDFAFCNKERWLLKTRTTQTWTEQMKGSEALLRLDIFRPHETQPSRTIELQDGVAADFDLYNCRMTATLEREDLKWWLVHDLNTSLPLLKSMLRPQKFCLASKPNDQPFVRDCSFIYGFHVPDDDDLKGNLFTINSLGIMTLAHGSMVRRFHLTHDDPQVVRAMTSYWDESWTVSFVERKAGSPTVSWSSEKTIQERPLALKLSWSEAGVSVFIPITMDGLDLSSTVLPDGIRIEELAGPKN</sequence>
<organism evidence="2 3">
    <name type="scientific">Lacibacterium aquatile</name>
    <dbReference type="NCBI Taxonomy" id="1168082"/>
    <lineage>
        <taxon>Bacteria</taxon>
        <taxon>Pseudomonadati</taxon>
        <taxon>Pseudomonadota</taxon>
        <taxon>Alphaproteobacteria</taxon>
        <taxon>Rhodospirillales</taxon>
        <taxon>Rhodospirillaceae</taxon>
    </lineage>
</organism>
<dbReference type="Proteomes" id="UP001597295">
    <property type="component" value="Unassembled WGS sequence"/>
</dbReference>
<accession>A0ABW5DYH6</accession>
<protein>
    <recommendedName>
        <fullName evidence="4">DUF3108 domain-containing protein</fullName>
    </recommendedName>
</protein>
<feature type="chain" id="PRO_5046322884" description="DUF3108 domain-containing protein" evidence="1">
    <location>
        <begin position="20"/>
        <end position="283"/>
    </location>
</feature>
<evidence type="ECO:0000313" key="2">
    <source>
        <dbReference type="EMBL" id="MFD2265590.1"/>
    </source>
</evidence>
<keyword evidence="1" id="KW-0732">Signal</keyword>